<name>A0A6A6SA98_9PLEO</name>
<reference evidence="2" key="1">
    <citation type="journal article" date="2020" name="Stud. Mycol.">
        <title>101 Dothideomycetes genomes: a test case for predicting lifestyles and emergence of pathogens.</title>
        <authorList>
            <person name="Haridas S."/>
            <person name="Albert R."/>
            <person name="Binder M."/>
            <person name="Bloem J."/>
            <person name="Labutti K."/>
            <person name="Salamov A."/>
            <person name="Andreopoulos B."/>
            <person name="Baker S."/>
            <person name="Barry K."/>
            <person name="Bills G."/>
            <person name="Bluhm B."/>
            <person name="Cannon C."/>
            <person name="Castanera R."/>
            <person name="Culley D."/>
            <person name="Daum C."/>
            <person name="Ezra D."/>
            <person name="Gonzalez J."/>
            <person name="Henrissat B."/>
            <person name="Kuo A."/>
            <person name="Liang C."/>
            <person name="Lipzen A."/>
            <person name="Lutzoni F."/>
            <person name="Magnuson J."/>
            <person name="Mondo S."/>
            <person name="Nolan M."/>
            <person name="Ohm R."/>
            <person name="Pangilinan J."/>
            <person name="Park H.-J."/>
            <person name="Ramirez L."/>
            <person name="Alfaro M."/>
            <person name="Sun H."/>
            <person name="Tritt A."/>
            <person name="Yoshinaga Y."/>
            <person name="Zwiers L.-H."/>
            <person name="Turgeon B."/>
            <person name="Goodwin S."/>
            <person name="Spatafora J."/>
            <person name="Crous P."/>
            <person name="Grigoriev I."/>
        </authorList>
    </citation>
    <scope>NUCLEOTIDE SEQUENCE</scope>
    <source>
        <strain evidence="2">CBS 473.64</strain>
    </source>
</reference>
<accession>A0A6A6SA98</accession>
<dbReference type="EMBL" id="MU006779">
    <property type="protein sequence ID" value="KAF2644152.1"/>
    <property type="molecule type" value="Genomic_DNA"/>
</dbReference>
<evidence type="ECO:0000313" key="3">
    <source>
        <dbReference type="Proteomes" id="UP000799753"/>
    </source>
</evidence>
<proteinExistence type="predicted"/>
<protein>
    <submittedName>
        <fullName evidence="2">Uncharacterized protein</fullName>
    </submittedName>
</protein>
<keyword evidence="1" id="KW-0812">Transmembrane</keyword>
<evidence type="ECO:0000313" key="2">
    <source>
        <dbReference type="EMBL" id="KAF2644152.1"/>
    </source>
</evidence>
<feature type="transmembrane region" description="Helical" evidence="1">
    <location>
        <begin position="12"/>
        <end position="31"/>
    </location>
</feature>
<dbReference type="AlphaFoldDB" id="A0A6A6SA98"/>
<organism evidence="2 3">
    <name type="scientific">Massarina eburnea CBS 473.64</name>
    <dbReference type="NCBI Taxonomy" id="1395130"/>
    <lineage>
        <taxon>Eukaryota</taxon>
        <taxon>Fungi</taxon>
        <taxon>Dikarya</taxon>
        <taxon>Ascomycota</taxon>
        <taxon>Pezizomycotina</taxon>
        <taxon>Dothideomycetes</taxon>
        <taxon>Pleosporomycetidae</taxon>
        <taxon>Pleosporales</taxon>
        <taxon>Massarineae</taxon>
        <taxon>Massarinaceae</taxon>
        <taxon>Massarina</taxon>
    </lineage>
</organism>
<dbReference type="Proteomes" id="UP000799753">
    <property type="component" value="Unassembled WGS sequence"/>
</dbReference>
<keyword evidence="3" id="KW-1185">Reference proteome</keyword>
<gene>
    <name evidence="2" type="ORF">P280DRAFT_515120</name>
</gene>
<keyword evidence="1" id="KW-0472">Membrane</keyword>
<feature type="transmembrane region" description="Helical" evidence="1">
    <location>
        <begin position="43"/>
        <end position="65"/>
    </location>
</feature>
<evidence type="ECO:0000256" key="1">
    <source>
        <dbReference type="SAM" id="Phobius"/>
    </source>
</evidence>
<keyword evidence="1" id="KW-1133">Transmembrane helix</keyword>
<sequence length="75" mass="8157">MPTALDRTMTPRAPFFAFAAIITGAAAWSIWGNDIFPSQDPTGGTILLFFFIGAFLLPVVAYRFIHSSPPQSNLP</sequence>